<proteinExistence type="predicted"/>
<evidence type="ECO:0000256" key="1">
    <source>
        <dbReference type="SAM" id="MobiDB-lite"/>
    </source>
</evidence>
<feature type="region of interest" description="Disordered" evidence="1">
    <location>
        <begin position="36"/>
        <end position="99"/>
    </location>
</feature>
<dbReference type="Proteomes" id="UP000199400">
    <property type="component" value="Unassembled WGS sequence"/>
</dbReference>
<accession>A0A1I1X8K7</accession>
<sequence length="477" mass="50327">MVAWVPLVMLRCIDPSLVFGSTLVFALVGCGGAEPGVTAGDSSTTTVTTSAPVTTVETTPTTTGSGGQTTTTSTSGATDSESDGTTVAPTTSTSTTDGLKLDVAAPDQGGSCATKCGNTDWSYVWIANSGEHTISKIDTRTMEEEGRYITRADQAGNPSRTSVSIDGKAVAVANRAGGITKIWARQEYCSDKNGNGTIETSQGKDNVLPFDQEECVAWFTAFPDATTQRPIAWTSGTFNEATCEYEDQKIWTAAANGTKGAPWPCDGSPGIFVYRLNGDTGEVEDTIYMPEVTCGGTFGPYGGAVDSDNNFWMYIWSAGTLVHVDYETLEYYTINGGSYGITVDTKGRVWIDSGQRYDPVTQQWASQIGNQPGNGGSGVAVDLKGRVWKATTGGVGWVDSETMMVGDTVILPNPGLARGVGIDVDGYIWAVILGGTQAFRIHPDTYEIATYDGLNAPYTYSDMAGGQINNVTCNPQG</sequence>
<keyword evidence="3" id="KW-1185">Reference proteome</keyword>
<name>A0A1I1X8K7_9BACT</name>
<dbReference type="InterPro" id="IPR015943">
    <property type="entry name" value="WD40/YVTN_repeat-like_dom_sf"/>
</dbReference>
<organism evidence="2 3">
    <name type="scientific">Nannocystis exedens</name>
    <dbReference type="NCBI Taxonomy" id="54"/>
    <lineage>
        <taxon>Bacteria</taxon>
        <taxon>Pseudomonadati</taxon>
        <taxon>Myxococcota</taxon>
        <taxon>Polyangia</taxon>
        <taxon>Nannocystales</taxon>
        <taxon>Nannocystaceae</taxon>
        <taxon>Nannocystis</taxon>
    </lineage>
</organism>
<feature type="compositionally biased region" description="Low complexity" evidence="1">
    <location>
        <begin position="36"/>
        <end position="96"/>
    </location>
</feature>
<gene>
    <name evidence="2" type="ORF">SAMN02745121_02780</name>
</gene>
<dbReference type="AlphaFoldDB" id="A0A1I1X8K7"/>
<dbReference type="Gene3D" id="2.130.10.10">
    <property type="entry name" value="YVTN repeat-like/Quinoprotein amine dehydrogenase"/>
    <property type="match status" value="1"/>
</dbReference>
<reference evidence="3" key="1">
    <citation type="submission" date="2016-10" db="EMBL/GenBank/DDBJ databases">
        <authorList>
            <person name="Varghese N."/>
            <person name="Submissions S."/>
        </authorList>
    </citation>
    <scope>NUCLEOTIDE SEQUENCE [LARGE SCALE GENOMIC DNA]</scope>
    <source>
        <strain evidence="3">ATCC 25963</strain>
    </source>
</reference>
<dbReference type="EMBL" id="FOMX01000007">
    <property type="protein sequence ID" value="SFE03521.1"/>
    <property type="molecule type" value="Genomic_DNA"/>
</dbReference>
<dbReference type="InterPro" id="IPR011045">
    <property type="entry name" value="N2O_reductase_N"/>
</dbReference>
<dbReference type="STRING" id="54.SAMN02745121_02780"/>
<evidence type="ECO:0008006" key="4">
    <source>
        <dbReference type="Google" id="ProtNLM"/>
    </source>
</evidence>
<dbReference type="SUPFAM" id="SSF50974">
    <property type="entry name" value="Nitrous oxide reductase, N-terminal domain"/>
    <property type="match status" value="1"/>
</dbReference>
<protein>
    <recommendedName>
        <fullName evidence="4">Streptogramin lyase</fullName>
    </recommendedName>
</protein>
<evidence type="ECO:0000313" key="2">
    <source>
        <dbReference type="EMBL" id="SFE03521.1"/>
    </source>
</evidence>
<evidence type="ECO:0000313" key="3">
    <source>
        <dbReference type="Proteomes" id="UP000199400"/>
    </source>
</evidence>